<dbReference type="EMBL" id="LAZR01008441">
    <property type="protein sequence ID" value="KKM78742.1"/>
    <property type="molecule type" value="Genomic_DNA"/>
</dbReference>
<dbReference type="AlphaFoldDB" id="A0A0F9NBF8"/>
<evidence type="ECO:0000313" key="1">
    <source>
        <dbReference type="EMBL" id="KKM78742.1"/>
    </source>
</evidence>
<sequence>MFFILNNTFVKHLPPKDFVTILENDKLVLESFLESAELHETIYEGSMEGVMGYLEPVIPTMSDSLKEKLRLYMD</sequence>
<organism evidence="1">
    <name type="scientific">marine sediment metagenome</name>
    <dbReference type="NCBI Taxonomy" id="412755"/>
    <lineage>
        <taxon>unclassified sequences</taxon>
        <taxon>metagenomes</taxon>
        <taxon>ecological metagenomes</taxon>
    </lineage>
</organism>
<comment type="caution">
    <text evidence="1">The sequence shown here is derived from an EMBL/GenBank/DDBJ whole genome shotgun (WGS) entry which is preliminary data.</text>
</comment>
<reference evidence="1" key="1">
    <citation type="journal article" date="2015" name="Nature">
        <title>Complex archaea that bridge the gap between prokaryotes and eukaryotes.</title>
        <authorList>
            <person name="Spang A."/>
            <person name="Saw J.H."/>
            <person name="Jorgensen S.L."/>
            <person name="Zaremba-Niedzwiedzka K."/>
            <person name="Martijn J."/>
            <person name="Lind A.E."/>
            <person name="van Eijk R."/>
            <person name="Schleper C."/>
            <person name="Guy L."/>
            <person name="Ettema T.J."/>
        </authorList>
    </citation>
    <scope>NUCLEOTIDE SEQUENCE</scope>
</reference>
<protein>
    <submittedName>
        <fullName evidence="1">Uncharacterized protein</fullName>
    </submittedName>
</protein>
<accession>A0A0F9NBF8</accession>
<name>A0A0F9NBF8_9ZZZZ</name>
<proteinExistence type="predicted"/>
<gene>
    <name evidence="1" type="ORF">LCGC14_1356900</name>
</gene>